<dbReference type="PROSITE" id="PS50850">
    <property type="entry name" value="MFS"/>
    <property type="match status" value="1"/>
</dbReference>
<dbReference type="Proteomes" id="UP000305131">
    <property type="component" value="Unassembled WGS sequence"/>
</dbReference>
<evidence type="ECO:0000256" key="5">
    <source>
        <dbReference type="ARBA" id="ARBA00023136"/>
    </source>
</evidence>
<dbReference type="EMBL" id="VAUP01000041">
    <property type="protein sequence ID" value="TLX40863.1"/>
    <property type="molecule type" value="Genomic_DNA"/>
</dbReference>
<feature type="transmembrane region" description="Helical" evidence="6">
    <location>
        <begin position="93"/>
        <end position="112"/>
    </location>
</feature>
<dbReference type="SUPFAM" id="SSF103473">
    <property type="entry name" value="MFS general substrate transporter"/>
    <property type="match status" value="1"/>
</dbReference>
<feature type="transmembrane region" description="Helical" evidence="6">
    <location>
        <begin position="347"/>
        <end position="368"/>
    </location>
</feature>
<dbReference type="InterPro" id="IPR036259">
    <property type="entry name" value="MFS_trans_sf"/>
</dbReference>
<feature type="transmembrane region" description="Helical" evidence="6">
    <location>
        <begin position="322"/>
        <end position="341"/>
    </location>
</feature>
<protein>
    <submittedName>
        <fullName evidence="8">MFS transporter</fullName>
    </submittedName>
</protein>
<keyword evidence="3 6" id="KW-0812">Transmembrane</keyword>
<gene>
    <name evidence="8" type="ORF">FBQ73_20625</name>
</gene>
<feature type="transmembrane region" description="Helical" evidence="6">
    <location>
        <begin position="412"/>
        <end position="431"/>
    </location>
</feature>
<dbReference type="GeneID" id="95775862"/>
<keyword evidence="5 6" id="KW-0472">Membrane</keyword>
<feature type="transmembrane region" description="Helical" evidence="6">
    <location>
        <begin position="187"/>
        <end position="210"/>
    </location>
</feature>
<dbReference type="GO" id="GO:0022857">
    <property type="term" value="F:transmembrane transporter activity"/>
    <property type="evidence" value="ECO:0007669"/>
    <property type="project" value="InterPro"/>
</dbReference>
<evidence type="ECO:0000259" key="7">
    <source>
        <dbReference type="PROSITE" id="PS50850"/>
    </source>
</evidence>
<dbReference type="FunFam" id="1.20.1250.20:FF:000018">
    <property type="entry name" value="MFS transporter permease"/>
    <property type="match status" value="1"/>
</dbReference>
<comment type="caution">
    <text evidence="8">The sequence shown here is derived from an EMBL/GenBank/DDBJ whole genome shotgun (WGS) entry which is preliminary data.</text>
</comment>
<evidence type="ECO:0000313" key="8">
    <source>
        <dbReference type="EMBL" id="TLX40863.1"/>
    </source>
</evidence>
<evidence type="ECO:0000256" key="3">
    <source>
        <dbReference type="ARBA" id="ARBA00022692"/>
    </source>
</evidence>
<evidence type="ECO:0000313" key="9">
    <source>
        <dbReference type="Proteomes" id="UP000305131"/>
    </source>
</evidence>
<dbReference type="InterPro" id="IPR020846">
    <property type="entry name" value="MFS_dom"/>
</dbReference>
<feature type="transmembrane region" description="Helical" evidence="6">
    <location>
        <begin position="154"/>
        <end position="175"/>
    </location>
</feature>
<accession>A0A6C1KR42</accession>
<feature type="transmembrane region" description="Helical" evidence="6">
    <location>
        <begin position="290"/>
        <end position="310"/>
    </location>
</feature>
<dbReference type="GO" id="GO:0005886">
    <property type="term" value="C:plasma membrane"/>
    <property type="evidence" value="ECO:0007669"/>
    <property type="project" value="TreeGrafter"/>
</dbReference>
<feature type="transmembrane region" description="Helical" evidence="6">
    <location>
        <begin position="24"/>
        <end position="41"/>
    </location>
</feature>
<evidence type="ECO:0000256" key="6">
    <source>
        <dbReference type="SAM" id="Phobius"/>
    </source>
</evidence>
<feature type="domain" description="Major facilitator superfamily (MFS) profile" evidence="7">
    <location>
        <begin position="28"/>
        <end position="436"/>
    </location>
</feature>
<dbReference type="OrthoDB" id="9773957at2"/>
<feature type="transmembrane region" description="Helical" evidence="6">
    <location>
        <begin position="256"/>
        <end position="278"/>
    </location>
</feature>
<dbReference type="RefSeq" id="WP_138401378.1">
    <property type="nucleotide sequence ID" value="NZ_JBAFVI010000007.1"/>
</dbReference>
<keyword evidence="2" id="KW-0813">Transport</keyword>
<reference evidence="8 9" key="1">
    <citation type="submission" date="2019-05" db="EMBL/GenBank/DDBJ databases">
        <authorList>
            <person name="Zhou X."/>
        </authorList>
    </citation>
    <scope>NUCLEOTIDE SEQUENCE [LARGE SCALE GENOMIC DNA]</scope>
    <source>
        <strain evidence="8 9">DSM 432</strain>
    </source>
</reference>
<dbReference type="AlphaFoldDB" id="A0A6C1KR42"/>
<dbReference type="CDD" id="cd17319">
    <property type="entry name" value="MFS_ExuT_GudP_like"/>
    <property type="match status" value="1"/>
</dbReference>
<evidence type="ECO:0000256" key="1">
    <source>
        <dbReference type="ARBA" id="ARBA00004141"/>
    </source>
</evidence>
<dbReference type="Gene3D" id="1.20.1250.20">
    <property type="entry name" value="MFS general substrate transporter like domains"/>
    <property type="match status" value="2"/>
</dbReference>
<evidence type="ECO:0000256" key="2">
    <source>
        <dbReference type="ARBA" id="ARBA00022448"/>
    </source>
</evidence>
<sequence>MSSVALDASIAGGDAIRKRVLGKLRWRIVFYCFILFIINYLDRVNVGFAAIHMNKDLGLSATAYGLGAGIFFIGYIAFEVPSNMIMHKVGPKIWIARIMVTWGLLSCGMAFIQGETSFYVMRFLLGLAEAGFVPGILLYLTYWFPARDRAKATAGFMTATVLSTVIGAPISGFILSSNPTWFGFAPWQWLFILEGLPAVILGVVTFFYLVDRPQQDTRWLDAAERSWLIAELDRENRQVATVGTHDFSAIFRDYRLWLLTLIYMFNAMAVYGVVLWLPQIVRSIGGLTELQTGFVTAIPFVFAAIGLVLVSRNSDRTGERKWHTAFSALMGGVFLAASAVAPTPLTGLLLLSAAAFGVWAVLGVFWSLPTQFLTGAAAAGGLAAINGFAQIGGFAGPYLVGWIKDTTQSFTPALLTLAAGPIIAAVLCLAIQVKRTPGAQR</sequence>
<proteinExistence type="predicted"/>
<dbReference type="InterPro" id="IPR011701">
    <property type="entry name" value="MFS"/>
</dbReference>
<name>A0A6C1KR42_XANAU</name>
<dbReference type="PANTHER" id="PTHR43791:SF36">
    <property type="entry name" value="TRANSPORTER, PUTATIVE (AFU_ORTHOLOGUE AFUA_6G08340)-RELATED"/>
    <property type="match status" value="1"/>
</dbReference>
<organism evidence="8 9">
    <name type="scientific">Xanthobacter autotrophicus</name>
    <dbReference type="NCBI Taxonomy" id="280"/>
    <lineage>
        <taxon>Bacteria</taxon>
        <taxon>Pseudomonadati</taxon>
        <taxon>Pseudomonadota</taxon>
        <taxon>Alphaproteobacteria</taxon>
        <taxon>Hyphomicrobiales</taxon>
        <taxon>Xanthobacteraceae</taxon>
        <taxon>Xanthobacter</taxon>
    </lineage>
</organism>
<dbReference type="Pfam" id="PF07690">
    <property type="entry name" value="MFS_1"/>
    <property type="match status" value="1"/>
</dbReference>
<evidence type="ECO:0000256" key="4">
    <source>
        <dbReference type="ARBA" id="ARBA00022989"/>
    </source>
</evidence>
<keyword evidence="4 6" id="KW-1133">Transmembrane helix</keyword>
<feature type="transmembrane region" description="Helical" evidence="6">
    <location>
        <begin position="118"/>
        <end position="142"/>
    </location>
</feature>
<comment type="subcellular location">
    <subcellularLocation>
        <location evidence="1">Membrane</location>
        <topology evidence="1">Multi-pass membrane protein</topology>
    </subcellularLocation>
</comment>
<dbReference type="PANTHER" id="PTHR43791">
    <property type="entry name" value="PERMEASE-RELATED"/>
    <property type="match status" value="1"/>
</dbReference>
<feature type="transmembrane region" description="Helical" evidence="6">
    <location>
        <begin position="375"/>
        <end position="400"/>
    </location>
</feature>
<feature type="transmembrane region" description="Helical" evidence="6">
    <location>
        <begin position="61"/>
        <end position="81"/>
    </location>
</feature>